<feature type="domain" description="UvrC family homology region profile" evidence="9">
    <location>
        <begin position="259"/>
        <end position="522"/>
    </location>
</feature>
<protein>
    <recommendedName>
        <fullName evidence="6">UvrABC system protein C</fullName>
        <shortName evidence="6">Protein UvrC</shortName>
    </recommendedName>
    <alternativeName>
        <fullName evidence="6">Excinuclease ABC subunit C</fullName>
    </alternativeName>
</protein>
<dbReference type="GO" id="GO:0009380">
    <property type="term" value="C:excinuclease repair complex"/>
    <property type="evidence" value="ECO:0007669"/>
    <property type="project" value="InterPro"/>
</dbReference>
<reference evidence="10" key="1">
    <citation type="journal article" date="2024" name="Int. J. Syst. Evol. Microbiol.">
        <title>Brooklawnia propionicigenes sp. nov., a facultatively anaerobic, propionate-producing bacterium isolated from a methanogenic reactor treating waste from cattle farms.</title>
        <authorList>
            <person name="Akita Y."/>
            <person name="Ueki A."/>
            <person name="Tonouchi A."/>
            <person name="Sugawara Y."/>
            <person name="Honma S."/>
            <person name="Kaku N."/>
            <person name="Ueki K."/>
        </authorList>
    </citation>
    <scope>NUCLEOTIDE SEQUENCE</scope>
    <source>
        <strain evidence="10">SH051</strain>
    </source>
</reference>
<evidence type="ECO:0000256" key="3">
    <source>
        <dbReference type="ARBA" id="ARBA00022769"/>
    </source>
</evidence>
<keyword evidence="3 6" id="KW-0228">DNA excision</keyword>
<dbReference type="InterPro" id="IPR036876">
    <property type="entry name" value="UVR_dom_sf"/>
</dbReference>
<keyword evidence="2 6" id="KW-0227">DNA damage</keyword>
<keyword evidence="11" id="KW-1185">Reference proteome</keyword>
<dbReference type="Pfam" id="PF02151">
    <property type="entry name" value="UVR"/>
    <property type="match status" value="1"/>
</dbReference>
<dbReference type="HAMAP" id="MF_00203">
    <property type="entry name" value="UvrC"/>
    <property type="match status" value="1"/>
</dbReference>
<dbReference type="RefSeq" id="WP_286267224.1">
    <property type="nucleotide sequence ID" value="NZ_AP028056.1"/>
</dbReference>
<comment type="similarity">
    <text evidence="6">Belongs to the UvrC family.</text>
</comment>
<dbReference type="GO" id="GO:0009381">
    <property type="term" value="F:excinuclease ABC activity"/>
    <property type="evidence" value="ECO:0007669"/>
    <property type="project" value="UniProtKB-UniRule"/>
</dbReference>
<evidence type="ECO:0000313" key="10">
    <source>
        <dbReference type="EMBL" id="BEH01200.1"/>
    </source>
</evidence>
<organism evidence="10 11">
    <name type="scientific">Brooklawnia propionicigenes</name>
    <dbReference type="NCBI Taxonomy" id="3041175"/>
    <lineage>
        <taxon>Bacteria</taxon>
        <taxon>Bacillati</taxon>
        <taxon>Actinomycetota</taxon>
        <taxon>Actinomycetes</taxon>
        <taxon>Propionibacteriales</taxon>
        <taxon>Propionibacteriaceae</taxon>
        <taxon>Brooklawnia</taxon>
    </lineage>
</organism>
<dbReference type="PANTHER" id="PTHR30562">
    <property type="entry name" value="UVRC/OXIDOREDUCTASE"/>
    <property type="match status" value="1"/>
</dbReference>
<evidence type="ECO:0000256" key="5">
    <source>
        <dbReference type="ARBA" id="ARBA00023204"/>
    </source>
</evidence>
<evidence type="ECO:0000313" key="11">
    <source>
        <dbReference type="Proteomes" id="UP001431656"/>
    </source>
</evidence>
<keyword evidence="1 6" id="KW-0963">Cytoplasm</keyword>
<dbReference type="InterPro" id="IPR001162">
    <property type="entry name" value="UvrC_RNase_H_dom"/>
</dbReference>
<name>A0AAN0KGM0_9ACTN</name>
<evidence type="ECO:0000256" key="1">
    <source>
        <dbReference type="ARBA" id="ARBA00022490"/>
    </source>
</evidence>
<dbReference type="Gene3D" id="3.40.1440.10">
    <property type="entry name" value="GIY-YIG endonuclease"/>
    <property type="match status" value="1"/>
</dbReference>
<dbReference type="EMBL" id="AP028056">
    <property type="protein sequence ID" value="BEH01200.1"/>
    <property type="molecule type" value="Genomic_DNA"/>
</dbReference>
<gene>
    <name evidence="6 10" type="primary">uvrC</name>
    <name evidence="10" type="ORF">brsh051_04810</name>
</gene>
<sequence>MADPASYRPAPGSIPTEPGVYRFSDPNGQVIYVGKAINLRNRLNSYFADPASLHFRTQTMVRTASKVEWTVVHNEVEALQLEYTWIKQYDPRFNIKYRDDKSYPWLCVTWSEEFPRVFVGRGAKRKGYRYFGPFGQAWAVRESVDLLLRVFPMRSCTNGVFRDAHASGRPCLLGHIGKCAAPCVGRVTAAEHREIAADFCAFWSGNSRGLERKLTKQMEEAAASMEYERAAVLRDARDALRQATEKSAIVLPDGTDADVFAVAADPLEVAVQIFHVRSGRVHGERGWVADRADETDLAELMEGFLFTFYADNQGSETRTGGTIPPEIIVPVAPASVDLLAELLSEQRGARVNIHVPQRGDKKTLLETVTRNAEQALILHKTKRASDLATRSEAMAELQEALGMALPPLRIEGFDISHLQGTEVVGSMVVFEDGMARKSEYRRFVIKSFEGSNDVAAMDEVLRRRFNRLLADRAEMAEAAAGSDDGPSLIDANTGAPRKFAYAPALVVVDGGLPQVNAAQQVLDDLGLADEVLLIGLAKRLEEIWIPGEDFPLILPRTSEALYLLQRVRDESHRFAITHHRNRRSKAMVESVLDAVPGLGEVRRKTLLTQFSSLKKLRAASLDDLLALPGFGPSTAQAVLDALAQEVAGEAINTATGEVTEV</sequence>
<dbReference type="PROSITE" id="PS50151">
    <property type="entry name" value="UVR"/>
    <property type="match status" value="1"/>
</dbReference>
<dbReference type="InterPro" id="IPR035901">
    <property type="entry name" value="GIY-YIG_endonuc_sf"/>
</dbReference>
<comment type="subunit">
    <text evidence="6">Interacts with UvrB in an incision complex.</text>
</comment>
<dbReference type="PROSITE" id="PS50165">
    <property type="entry name" value="UVRC"/>
    <property type="match status" value="1"/>
</dbReference>
<dbReference type="CDD" id="cd10434">
    <property type="entry name" value="GIY-YIG_UvrC_Cho"/>
    <property type="match status" value="1"/>
</dbReference>
<dbReference type="Pfam" id="PF14520">
    <property type="entry name" value="HHH_5"/>
    <property type="match status" value="1"/>
</dbReference>
<comment type="subcellular location">
    <subcellularLocation>
        <location evidence="6">Cytoplasm</location>
    </subcellularLocation>
</comment>
<evidence type="ECO:0000256" key="2">
    <source>
        <dbReference type="ARBA" id="ARBA00022763"/>
    </source>
</evidence>
<dbReference type="PANTHER" id="PTHR30562:SF1">
    <property type="entry name" value="UVRABC SYSTEM PROTEIN C"/>
    <property type="match status" value="1"/>
</dbReference>
<dbReference type="SMART" id="SM00465">
    <property type="entry name" value="GIYc"/>
    <property type="match status" value="1"/>
</dbReference>
<dbReference type="PROSITE" id="PS50164">
    <property type="entry name" value="GIY_YIG"/>
    <property type="match status" value="1"/>
</dbReference>
<dbReference type="Proteomes" id="UP001431656">
    <property type="component" value="Chromosome"/>
</dbReference>
<dbReference type="GO" id="GO:0005737">
    <property type="term" value="C:cytoplasm"/>
    <property type="evidence" value="ECO:0007669"/>
    <property type="project" value="UniProtKB-SubCell"/>
</dbReference>
<evidence type="ECO:0000256" key="6">
    <source>
        <dbReference type="HAMAP-Rule" id="MF_00203"/>
    </source>
</evidence>
<dbReference type="Pfam" id="PF22920">
    <property type="entry name" value="UvrC_RNaseH"/>
    <property type="match status" value="1"/>
</dbReference>
<evidence type="ECO:0000259" key="9">
    <source>
        <dbReference type="PROSITE" id="PS50165"/>
    </source>
</evidence>
<dbReference type="Gene3D" id="3.30.420.340">
    <property type="entry name" value="UvrC, RNAse H endonuclease domain"/>
    <property type="match status" value="1"/>
</dbReference>
<dbReference type="InterPro" id="IPR010994">
    <property type="entry name" value="RuvA_2-like"/>
</dbReference>
<keyword evidence="5 6" id="KW-0234">DNA repair</keyword>
<dbReference type="GO" id="GO:0009432">
    <property type="term" value="P:SOS response"/>
    <property type="evidence" value="ECO:0007669"/>
    <property type="project" value="UniProtKB-UniRule"/>
</dbReference>
<dbReference type="Pfam" id="PF01541">
    <property type="entry name" value="GIY-YIG"/>
    <property type="match status" value="1"/>
</dbReference>
<dbReference type="InterPro" id="IPR047296">
    <property type="entry name" value="GIY-YIG_UvrC_Cho"/>
</dbReference>
<dbReference type="Pfam" id="PF08459">
    <property type="entry name" value="UvrC_RNaseH_dom"/>
    <property type="match status" value="1"/>
</dbReference>
<feature type="domain" description="UVR" evidence="7">
    <location>
        <begin position="208"/>
        <end position="243"/>
    </location>
</feature>
<dbReference type="Gene3D" id="4.10.860.10">
    <property type="entry name" value="UVR domain"/>
    <property type="match status" value="1"/>
</dbReference>
<dbReference type="GO" id="GO:0003677">
    <property type="term" value="F:DNA binding"/>
    <property type="evidence" value="ECO:0007669"/>
    <property type="project" value="UniProtKB-UniRule"/>
</dbReference>
<accession>A0AAN0KGM0</accession>
<feature type="domain" description="GIY-YIG" evidence="8">
    <location>
        <begin position="16"/>
        <end position="95"/>
    </location>
</feature>
<dbReference type="NCBIfam" id="NF001824">
    <property type="entry name" value="PRK00558.1-5"/>
    <property type="match status" value="1"/>
</dbReference>
<dbReference type="KEGG" id="broo:brsh051_04810"/>
<dbReference type="SUPFAM" id="SSF82771">
    <property type="entry name" value="GIY-YIG endonuclease"/>
    <property type="match status" value="1"/>
</dbReference>
<dbReference type="Gene3D" id="1.10.150.20">
    <property type="entry name" value="5' to 3' exonuclease, C-terminal subdomain"/>
    <property type="match status" value="1"/>
</dbReference>
<keyword evidence="6" id="KW-0742">SOS response</keyword>
<evidence type="ECO:0000259" key="8">
    <source>
        <dbReference type="PROSITE" id="PS50164"/>
    </source>
</evidence>
<dbReference type="InterPro" id="IPR004791">
    <property type="entry name" value="UvrC"/>
</dbReference>
<dbReference type="InterPro" id="IPR050066">
    <property type="entry name" value="UvrABC_protein_C"/>
</dbReference>
<dbReference type="InterPro" id="IPR003583">
    <property type="entry name" value="Hlx-hairpin-Hlx_DNA-bd_motif"/>
</dbReference>
<keyword evidence="4 6" id="KW-0267">Excision nuclease</keyword>
<evidence type="ECO:0000259" key="7">
    <source>
        <dbReference type="PROSITE" id="PS50151"/>
    </source>
</evidence>
<dbReference type="GO" id="GO:0006289">
    <property type="term" value="P:nucleotide-excision repair"/>
    <property type="evidence" value="ECO:0007669"/>
    <property type="project" value="UniProtKB-UniRule"/>
</dbReference>
<dbReference type="FunFam" id="3.40.1440.10:FF:000001">
    <property type="entry name" value="UvrABC system protein C"/>
    <property type="match status" value="1"/>
</dbReference>
<dbReference type="InterPro" id="IPR001943">
    <property type="entry name" value="UVR_dom"/>
</dbReference>
<dbReference type="AlphaFoldDB" id="A0AAN0KGM0"/>
<proteinExistence type="inferred from homology"/>
<dbReference type="SUPFAM" id="SSF47781">
    <property type="entry name" value="RuvA domain 2-like"/>
    <property type="match status" value="1"/>
</dbReference>
<dbReference type="SMART" id="SM00278">
    <property type="entry name" value="HhH1"/>
    <property type="match status" value="2"/>
</dbReference>
<dbReference type="InterPro" id="IPR038476">
    <property type="entry name" value="UvrC_RNase_H_dom_sf"/>
</dbReference>
<dbReference type="SUPFAM" id="SSF46600">
    <property type="entry name" value="C-terminal UvrC-binding domain of UvrB"/>
    <property type="match status" value="1"/>
</dbReference>
<dbReference type="InterPro" id="IPR000305">
    <property type="entry name" value="GIY-YIG_endonuc"/>
</dbReference>
<evidence type="ECO:0000256" key="4">
    <source>
        <dbReference type="ARBA" id="ARBA00022881"/>
    </source>
</evidence>
<comment type="function">
    <text evidence="6">The UvrABC repair system catalyzes the recognition and processing of DNA lesions. UvrC both incises the 5' and 3' sides of the lesion. The N-terminal half is responsible for the 3' incision and the C-terminal half is responsible for the 5' incision.</text>
</comment>
<dbReference type="NCBIfam" id="TIGR00194">
    <property type="entry name" value="uvrC"/>
    <property type="match status" value="1"/>
</dbReference>